<accession>A0ABR9QID0</accession>
<gene>
    <name evidence="2" type="ORF">IMZ08_09360</name>
</gene>
<evidence type="ECO:0000313" key="3">
    <source>
        <dbReference type="Proteomes" id="UP001516662"/>
    </source>
</evidence>
<comment type="caution">
    <text evidence="2">The sequence shown here is derived from an EMBL/GenBank/DDBJ whole genome shotgun (WGS) entry which is preliminary data.</text>
</comment>
<protein>
    <submittedName>
        <fullName evidence="2">Uncharacterized protein</fullName>
    </submittedName>
</protein>
<sequence>MKNRLILCLLICGVLLYYGLPRLSINAGGLEAIFSAAWILFALMVIGGNLAGLLYSPKKNKEKSYKVNKMTQNRRRLRQYQ</sequence>
<keyword evidence="1" id="KW-0812">Transmembrane</keyword>
<organism evidence="2 3">
    <name type="scientific">Litchfieldia luteola</name>
    <dbReference type="NCBI Taxonomy" id="682179"/>
    <lineage>
        <taxon>Bacteria</taxon>
        <taxon>Bacillati</taxon>
        <taxon>Bacillota</taxon>
        <taxon>Bacilli</taxon>
        <taxon>Bacillales</taxon>
        <taxon>Bacillaceae</taxon>
        <taxon>Litchfieldia</taxon>
    </lineage>
</organism>
<reference evidence="2 3" key="1">
    <citation type="submission" date="2020-10" db="EMBL/GenBank/DDBJ databases">
        <title>Bacillus sp. HD4P25, an endophyte from a halophyte.</title>
        <authorList>
            <person name="Sun J.-Q."/>
        </authorList>
    </citation>
    <scope>NUCLEOTIDE SEQUENCE [LARGE SCALE GENOMIC DNA]</scope>
    <source>
        <strain evidence="2 3">YIM 93174</strain>
    </source>
</reference>
<evidence type="ECO:0000256" key="1">
    <source>
        <dbReference type="SAM" id="Phobius"/>
    </source>
</evidence>
<evidence type="ECO:0000313" key="2">
    <source>
        <dbReference type="EMBL" id="MBE4908262.1"/>
    </source>
</evidence>
<dbReference type="Proteomes" id="UP001516662">
    <property type="component" value="Unassembled WGS sequence"/>
</dbReference>
<feature type="transmembrane region" description="Helical" evidence="1">
    <location>
        <begin position="37"/>
        <end position="56"/>
    </location>
</feature>
<keyword evidence="1" id="KW-1133">Transmembrane helix</keyword>
<keyword evidence="3" id="KW-1185">Reference proteome</keyword>
<dbReference type="EMBL" id="JADCLJ010000019">
    <property type="protein sequence ID" value="MBE4908262.1"/>
    <property type="molecule type" value="Genomic_DNA"/>
</dbReference>
<name>A0ABR9QID0_9BACI</name>
<dbReference type="RefSeq" id="WP_193535780.1">
    <property type="nucleotide sequence ID" value="NZ_JADCLJ010000019.1"/>
</dbReference>
<proteinExistence type="predicted"/>
<keyword evidence="1" id="KW-0472">Membrane</keyword>